<evidence type="ECO:0000313" key="6">
    <source>
        <dbReference type="Proteomes" id="UP000229730"/>
    </source>
</evidence>
<proteinExistence type="predicted"/>
<dbReference type="SUPFAM" id="SSF50789">
    <property type="entry name" value="Herpes virus serine proteinase, assemblin"/>
    <property type="match status" value="1"/>
</dbReference>
<dbReference type="RefSeq" id="WP_099472472.1">
    <property type="nucleotide sequence ID" value="NZ_CP041025.1"/>
</dbReference>
<organism evidence="5 6">
    <name type="scientific">Paremcibacter congregatus</name>
    <dbReference type="NCBI Taxonomy" id="2043170"/>
    <lineage>
        <taxon>Bacteria</taxon>
        <taxon>Pseudomonadati</taxon>
        <taxon>Pseudomonadota</taxon>
        <taxon>Alphaproteobacteria</taxon>
        <taxon>Emcibacterales</taxon>
        <taxon>Emcibacteraceae</taxon>
        <taxon>Paremcibacter</taxon>
    </lineage>
</organism>
<keyword evidence="2 5" id="KW-0645">Protease</keyword>
<keyword evidence="6" id="KW-1185">Reference proteome</keyword>
<gene>
    <name evidence="5" type="ORF">CRD36_09240</name>
</gene>
<dbReference type="Proteomes" id="UP000229730">
    <property type="component" value="Unassembled WGS sequence"/>
</dbReference>
<dbReference type="InterPro" id="IPR054613">
    <property type="entry name" value="Peptidase_S78_dom"/>
</dbReference>
<protein>
    <submittedName>
        <fullName evidence="5">HK97 family phage prohead protease</fullName>
    </submittedName>
</protein>
<feature type="domain" description="Prohead serine protease" evidence="4">
    <location>
        <begin position="21"/>
        <end position="155"/>
    </location>
</feature>
<dbReference type="InterPro" id="IPR006433">
    <property type="entry name" value="Prohead_protease"/>
</dbReference>
<evidence type="ECO:0000313" key="5">
    <source>
        <dbReference type="EMBL" id="PHZ84900.1"/>
    </source>
</evidence>
<dbReference type="NCBIfam" id="TIGR01543">
    <property type="entry name" value="proheadase_HK97"/>
    <property type="match status" value="1"/>
</dbReference>
<dbReference type="EMBL" id="PDEM01000020">
    <property type="protein sequence ID" value="PHZ84900.1"/>
    <property type="molecule type" value="Genomic_DNA"/>
</dbReference>
<keyword evidence="1" id="KW-1188">Viral release from host cell</keyword>
<keyword evidence="3" id="KW-0378">Hydrolase</keyword>
<dbReference type="GO" id="GO:0008233">
    <property type="term" value="F:peptidase activity"/>
    <property type="evidence" value="ECO:0007669"/>
    <property type="project" value="UniProtKB-KW"/>
</dbReference>
<dbReference type="OrthoDB" id="9804926at2"/>
<dbReference type="GO" id="GO:0006508">
    <property type="term" value="P:proteolysis"/>
    <property type="evidence" value="ECO:0007669"/>
    <property type="project" value="UniProtKB-KW"/>
</dbReference>
<dbReference type="Pfam" id="PF04586">
    <property type="entry name" value="Peptidase_S78"/>
    <property type="match status" value="1"/>
</dbReference>
<dbReference type="AlphaFoldDB" id="A0A2G4YRL3"/>
<sequence>MKNSLYATPDIKADVMTALGHFAGYASIFHVVDRGRDLILPGAFQQSLKDRGAAGVKLLWQHDPKEPVGVIDELREDGRGLYVRGRLMLQVARARAAADLLAAGALDGLSIGFHTVESDQRSDGVRLLRRVDLWEISLVTFPMNEQARISHFKSAAQQATETADLITSLTHLTQLMTPLSSQKG</sequence>
<comment type="caution">
    <text evidence="5">The sequence shown here is derived from an EMBL/GenBank/DDBJ whole genome shotgun (WGS) entry which is preliminary data.</text>
</comment>
<evidence type="ECO:0000256" key="3">
    <source>
        <dbReference type="ARBA" id="ARBA00022801"/>
    </source>
</evidence>
<reference evidence="5 6" key="1">
    <citation type="submission" date="2017-10" db="EMBL/GenBank/DDBJ databases">
        <title>Frigbacter circumglobatus gen. nov. sp. nov., isolated from sediment cultured in situ.</title>
        <authorList>
            <person name="Zhao Z."/>
        </authorList>
    </citation>
    <scope>NUCLEOTIDE SEQUENCE [LARGE SCALE GENOMIC DNA]</scope>
    <source>
        <strain evidence="5 6">ZYL</strain>
    </source>
</reference>
<evidence type="ECO:0000256" key="2">
    <source>
        <dbReference type="ARBA" id="ARBA00022670"/>
    </source>
</evidence>
<evidence type="ECO:0000256" key="1">
    <source>
        <dbReference type="ARBA" id="ARBA00022612"/>
    </source>
</evidence>
<evidence type="ECO:0000259" key="4">
    <source>
        <dbReference type="Pfam" id="PF04586"/>
    </source>
</evidence>
<name>A0A2G4YRL3_9PROT</name>
<accession>A0A2G4YRL3</accession>
<dbReference type="InParanoid" id="A0A2G4YRL3"/>